<name>A0A3P7IGJ5_STRVU</name>
<dbReference type="AlphaFoldDB" id="A0A3P7IGJ5"/>
<dbReference type="Proteomes" id="UP000270094">
    <property type="component" value="Unassembled WGS sequence"/>
</dbReference>
<dbReference type="OrthoDB" id="5876917at2759"/>
<sequence>MVPFDLINSIYADDHDLFIRMDSSAMLASCLCNNEPVHFDVTQGERANSLLHHIVLRANAANFCALLFKINKEYFSKLLKPFAVFSKDLKGAISPQHLRCQAKIIVSQNSRLQPSLKTIREPYALFRRKYSRPRCDVEPQIDRKEAKSNSCSQTLQTSTLSSGYSLPQIPTGSAVAELPALKLTSYHQGTADDDFRNIVHSFEALGD</sequence>
<reference evidence="1 2" key="1">
    <citation type="submission" date="2018-11" db="EMBL/GenBank/DDBJ databases">
        <authorList>
            <consortium name="Pathogen Informatics"/>
        </authorList>
    </citation>
    <scope>NUCLEOTIDE SEQUENCE [LARGE SCALE GENOMIC DNA]</scope>
</reference>
<dbReference type="EMBL" id="UYYB01024911">
    <property type="protein sequence ID" value="VDM72331.1"/>
    <property type="molecule type" value="Genomic_DNA"/>
</dbReference>
<gene>
    <name evidence="1" type="ORF">SVUK_LOCUS7329</name>
</gene>
<accession>A0A3P7IGJ5</accession>
<evidence type="ECO:0000313" key="2">
    <source>
        <dbReference type="Proteomes" id="UP000270094"/>
    </source>
</evidence>
<organism evidence="1 2">
    <name type="scientific">Strongylus vulgaris</name>
    <name type="common">Blood worm</name>
    <dbReference type="NCBI Taxonomy" id="40348"/>
    <lineage>
        <taxon>Eukaryota</taxon>
        <taxon>Metazoa</taxon>
        <taxon>Ecdysozoa</taxon>
        <taxon>Nematoda</taxon>
        <taxon>Chromadorea</taxon>
        <taxon>Rhabditida</taxon>
        <taxon>Rhabditina</taxon>
        <taxon>Rhabditomorpha</taxon>
        <taxon>Strongyloidea</taxon>
        <taxon>Strongylidae</taxon>
        <taxon>Strongylus</taxon>
    </lineage>
</organism>
<keyword evidence="2" id="KW-1185">Reference proteome</keyword>
<protein>
    <submittedName>
        <fullName evidence="1">Uncharacterized protein</fullName>
    </submittedName>
</protein>
<proteinExistence type="predicted"/>
<feature type="non-terminal residue" evidence="1">
    <location>
        <position position="207"/>
    </location>
</feature>
<evidence type="ECO:0000313" key="1">
    <source>
        <dbReference type="EMBL" id="VDM72331.1"/>
    </source>
</evidence>